<protein>
    <recommendedName>
        <fullName evidence="2">DUF1643 domain-containing protein</fullName>
    </recommendedName>
</protein>
<proteinExistence type="predicted"/>
<accession>A0A645D6V0</accession>
<dbReference type="AlphaFoldDB" id="A0A645D6V0"/>
<sequence length="228" mass="26109">MITFIGADELKKTYEVYANFYTFQQADGVKYLCRNVADIFKIGHRNVDPNSLPEALIIMMNPGKCEPKNANFIIPEVSLKELEVTSKSLPKVPSKADNAQYQIMRLMELKNWNHVRIVNLSDIKNSNGDDFKALLKDLKFKDNKHTHSIFSNERSKERVNLLNIRDDAPIILGWGIDKILTELAIKCLSCIPLTKATGLNYSEILYYYPSPTLKSGKEKWLENILEII</sequence>
<evidence type="ECO:0000313" key="1">
    <source>
        <dbReference type="EMBL" id="MPM84939.1"/>
    </source>
</evidence>
<evidence type="ECO:0008006" key="2">
    <source>
        <dbReference type="Google" id="ProtNLM"/>
    </source>
</evidence>
<organism evidence="1">
    <name type="scientific">bioreactor metagenome</name>
    <dbReference type="NCBI Taxonomy" id="1076179"/>
    <lineage>
        <taxon>unclassified sequences</taxon>
        <taxon>metagenomes</taxon>
        <taxon>ecological metagenomes</taxon>
    </lineage>
</organism>
<name>A0A645D6V0_9ZZZZ</name>
<reference evidence="1" key="1">
    <citation type="submission" date="2019-08" db="EMBL/GenBank/DDBJ databases">
        <authorList>
            <person name="Kucharzyk K."/>
            <person name="Murdoch R.W."/>
            <person name="Higgins S."/>
            <person name="Loffler F."/>
        </authorList>
    </citation>
    <scope>NUCLEOTIDE SEQUENCE</scope>
</reference>
<dbReference type="EMBL" id="VSSQ01033369">
    <property type="protein sequence ID" value="MPM84939.1"/>
    <property type="molecule type" value="Genomic_DNA"/>
</dbReference>
<gene>
    <name evidence="1" type="ORF">SDC9_132015</name>
</gene>
<comment type="caution">
    <text evidence="1">The sequence shown here is derived from an EMBL/GenBank/DDBJ whole genome shotgun (WGS) entry which is preliminary data.</text>
</comment>